<evidence type="ECO:0000256" key="5">
    <source>
        <dbReference type="SAM" id="Coils"/>
    </source>
</evidence>
<keyword evidence="2" id="KW-0680">Restriction system</keyword>
<evidence type="ECO:0000256" key="1">
    <source>
        <dbReference type="ARBA" id="ARBA00010923"/>
    </source>
</evidence>
<protein>
    <submittedName>
        <fullName evidence="7">Restriction endonuclease subunit S</fullName>
        <ecNumber evidence="7">3.1.21.-</ecNumber>
    </submittedName>
</protein>
<dbReference type="RefSeq" id="WP_202657530.1">
    <property type="nucleotide sequence ID" value="NZ_JAQKAB010000007.1"/>
</dbReference>
<dbReference type="InterPro" id="IPR000055">
    <property type="entry name" value="Restrct_endonuc_typeI_TRD"/>
</dbReference>
<comment type="subunit">
    <text evidence="4">The methyltransferase is composed of M and S polypeptides.</text>
</comment>
<feature type="domain" description="Type I restriction modification DNA specificity" evidence="6">
    <location>
        <begin position="55"/>
        <end position="193"/>
    </location>
</feature>
<dbReference type="Proteomes" id="UP001211894">
    <property type="component" value="Unassembled WGS sequence"/>
</dbReference>
<evidence type="ECO:0000313" key="7">
    <source>
        <dbReference type="EMBL" id="MDA7027118.1"/>
    </source>
</evidence>
<evidence type="ECO:0000256" key="3">
    <source>
        <dbReference type="ARBA" id="ARBA00023125"/>
    </source>
</evidence>
<dbReference type="SUPFAM" id="SSF116734">
    <property type="entry name" value="DNA methylase specificity domain"/>
    <property type="match status" value="2"/>
</dbReference>
<keyword evidence="7" id="KW-0378">Hydrolase</keyword>
<reference evidence="7 8" key="1">
    <citation type="submission" date="2023-01" db="EMBL/GenBank/DDBJ databases">
        <title>Bacillus changyiensis sp. nov., isolated from a coastal deposit.</title>
        <authorList>
            <person name="Xiao G."/>
            <person name="Lai Q."/>
            <person name="Hu Z."/>
            <person name="Shao Z."/>
        </authorList>
    </citation>
    <scope>NUCLEOTIDE SEQUENCE [LARGE SCALE GENOMIC DNA]</scope>
    <source>
        <strain evidence="7 8">CLL-7-23</strain>
    </source>
</reference>
<dbReference type="InterPro" id="IPR044946">
    <property type="entry name" value="Restrct_endonuc_typeI_TRD_sf"/>
</dbReference>
<comment type="similarity">
    <text evidence="1">Belongs to the type-I restriction system S methylase family.</text>
</comment>
<evidence type="ECO:0000256" key="2">
    <source>
        <dbReference type="ARBA" id="ARBA00022747"/>
    </source>
</evidence>
<dbReference type="Pfam" id="PF01420">
    <property type="entry name" value="Methylase_S"/>
    <property type="match status" value="2"/>
</dbReference>
<feature type="domain" description="Type I restriction modification DNA specificity" evidence="6">
    <location>
        <begin position="245"/>
        <end position="421"/>
    </location>
</feature>
<keyword evidence="3" id="KW-0238">DNA-binding</keyword>
<dbReference type="PANTHER" id="PTHR43140:SF1">
    <property type="entry name" value="TYPE I RESTRICTION ENZYME ECOKI SPECIFICITY SUBUNIT"/>
    <property type="match status" value="1"/>
</dbReference>
<keyword evidence="7" id="KW-0255">Endonuclease</keyword>
<accession>A0ABT4X4B8</accession>
<dbReference type="GO" id="GO:0004519">
    <property type="term" value="F:endonuclease activity"/>
    <property type="evidence" value="ECO:0007669"/>
    <property type="project" value="UniProtKB-KW"/>
</dbReference>
<comment type="caution">
    <text evidence="7">The sequence shown here is derived from an EMBL/GenBank/DDBJ whole genome shotgun (WGS) entry which is preliminary data.</text>
</comment>
<dbReference type="CDD" id="cd17262">
    <property type="entry name" value="RMtype1_S_Aco12261I-TRD2-CR2"/>
    <property type="match status" value="1"/>
</dbReference>
<evidence type="ECO:0000256" key="4">
    <source>
        <dbReference type="ARBA" id="ARBA00038652"/>
    </source>
</evidence>
<feature type="coiled-coil region" evidence="5">
    <location>
        <begin position="401"/>
        <end position="437"/>
    </location>
</feature>
<sequence>MSKEKKTIEELVEETIVPVEEQPYELPENWRWVKLLNGYAVCLDKYRKPVNAEERAKRVGNIPYYGATGQVGWIDDYLTDEELVLLGEDGVPFLEPFKNKAYIIREKAWVNNHAHILRSNFGSEGNLFLLHYLNQFNFNGYVSGTTRLKLTQKKMAIIPVPLPPLNEQKRIAEKVERLLSKIDEAKQLIKEAKETFELRRAAILDKAFRGELTRKWREENSLEKKEVELINGNQSIESNSPYSIPTTWKWRKLKDVASFKNGFAFKSKDFVEQGIQLVRMGNLYKNDLALDRNPVYMPLDFDEKIIEKYSVKNGDILLSLTGTKYKRDYGYAVRVEGVEKPLLLNQRILSLNPNFMDEYIFYYLQSSVFRDVFFSFETGGVNQGNVGSKAVESILIPIPPLEEAKEIEKMLNNLLKNEKETLKILNVEDKLETLKQATLSKAFRGELGTNDPREENAIELLKEVLQEQVK</sequence>
<dbReference type="EC" id="3.1.21.-" evidence="7"/>
<dbReference type="PANTHER" id="PTHR43140">
    <property type="entry name" value="TYPE-1 RESTRICTION ENZYME ECOKI SPECIFICITY PROTEIN"/>
    <property type="match status" value="1"/>
</dbReference>
<dbReference type="EMBL" id="JAQKAB010000007">
    <property type="protein sequence ID" value="MDA7027118.1"/>
    <property type="molecule type" value="Genomic_DNA"/>
</dbReference>
<evidence type="ECO:0000259" key="6">
    <source>
        <dbReference type="Pfam" id="PF01420"/>
    </source>
</evidence>
<dbReference type="InterPro" id="IPR051212">
    <property type="entry name" value="Type-I_RE_S_subunit"/>
</dbReference>
<feature type="coiled-coil region" evidence="5">
    <location>
        <begin position="165"/>
        <end position="195"/>
    </location>
</feature>
<proteinExistence type="inferred from homology"/>
<organism evidence="7 8">
    <name type="scientific">Bacillus changyiensis</name>
    <dbReference type="NCBI Taxonomy" id="3004103"/>
    <lineage>
        <taxon>Bacteria</taxon>
        <taxon>Bacillati</taxon>
        <taxon>Bacillota</taxon>
        <taxon>Bacilli</taxon>
        <taxon>Bacillales</taxon>
        <taxon>Bacillaceae</taxon>
        <taxon>Bacillus</taxon>
    </lineage>
</organism>
<keyword evidence="7" id="KW-0540">Nuclease</keyword>
<dbReference type="CDD" id="cd17278">
    <property type="entry name" value="RMtype1_S_LdeBORF1052P-TRD2-CR2"/>
    <property type="match status" value="1"/>
</dbReference>
<gene>
    <name evidence="7" type="ORF">PJ311_10910</name>
</gene>
<keyword evidence="8" id="KW-1185">Reference proteome</keyword>
<dbReference type="Gene3D" id="3.90.220.20">
    <property type="entry name" value="DNA methylase specificity domains"/>
    <property type="match status" value="2"/>
</dbReference>
<name>A0ABT4X4B8_9BACI</name>
<keyword evidence="5" id="KW-0175">Coiled coil</keyword>
<dbReference type="GO" id="GO:0016787">
    <property type="term" value="F:hydrolase activity"/>
    <property type="evidence" value="ECO:0007669"/>
    <property type="project" value="UniProtKB-KW"/>
</dbReference>
<evidence type="ECO:0000313" key="8">
    <source>
        <dbReference type="Proteomes" id="UP001211894"/>
    </source>
</evidence>